<dbReference type="GeneID" id="78253792"/>
<feature type="signal peptide" evidence="1">
    <location>
        <begin position="1"/>
        <end position="22"/>
    </location>
</feature>
<name>A0A075NSU7_9ALTE</name>
<dbReference type="KEGG" id="aal:EP13_02390"/>
<keyword evidence="1" id="KW-0732">Signal</keyword>
<gene>
    <name evidence="2" type="ORF">EP13_02390</name>
</gene>
<evidence type="ECO:0000313" key="2">
    <source>
        <dbReference type="EMBL" id="AIF97634.1"/>
    </source>
</evidence>
<accession>A0A075NSU7</accession>
<dbReference type="AlphaFoldDB" id="A0A075NSU7"/>
<evidence type="ECO:0000313" key="3">
    <source>
        <dbReference type="Proteomes" id="UP000056090"/>
    </source>
</evidence>
<feature type="chain" id="PRO_5009743129" description="NAD(FAD)-dependent dehydrogenase" evidence="1">
    <location>
        <begin position="23"/>
        <end position="119"/>
    </location>
</feature>
<proteinExistence type="predicted"/>
<reference evidence="2 3" key="1">
    <citation type="submission" date="2014-06" db="EMBL/GenBank/DDBJ databases">
        <title>Genomes of Alteromonas australica, a world apart.</title>
        <authorList>
            <person name="Gonzaga A."/>
            <person name="Lopez-Perez M."/>
            <person name="Rodriguez-Valera F."/>
        </authorList>
    </citation>
    <scope>NUCLEOTIDE SEQUENCE [LARGE SCALE GENOMIC DNA]</scope>
    <source>
        <strain evidence="2 3">H 17</strain>
    </source>
</reference>
<dbReference type="OrthoDB" id="6332368at2"/>
<dbReference type="RefSeq" id="WP_044055814.1">
    <property type="nucleotide sequence ID" value="NZ_CAJXAX010000020.1"/>
</dbReference>
<protein>
    <recommendedName>
        <fullName evidence="4">NAD(FAD)-dependent dehydrogenase</fullName>
    </recommendedName>
</protein>
<dbReference type="KEGG" id="aaus:EP12_02495"/>
<dbReference type="EMBL" id="CP008849">
    <property type="protein sequence ID" value="AIF97634.1"/>
    <property type="molecule type" value="Genomic_DNA"/>
</dbReference>
<dbReference type="Pfam" id="PF20125">
    <property type="entry name" value="DUF6515"/>
    <property type="match status" value="1"/>
</dbReference>
<dbReference type="PATRIC" id="fig|589873.4.peg.536"/>
<keyword evidence="3" id="KW-1185">Reference proteome</keyword>
<dbReference type="InterPro" id="IPR045398">
    <property type="entry name" value="DUF6515"/>
</dbReference>
<organism evidence="2 3">
    <name type="scientific">Alteromonas australica</name>
    <dbReference type="NCBI Taxonomy" id="589873"/>
    <lineage>
        <taxon>Bacteria</taxon>
        <taxon>Pseudomonadati</taxon>
        <taxon>Pseudomonadota</taxon>
        <taxon>Gammaproteobacteria</taxon>
        <taxon>Alteromonadales</taxon>
        <taxon>Alteromonadaceae</taxon>
        <taxon>Alteromonas/Salinimonas group</taxon>
        <taxon>Alteromonas</taxon>
    </lineage>
</organism>
<sequence length="119" mass="12978">MKRITLTLLAGIALLTAGTANAHSSHQAHSATHQVLKKVTTVVSQTLAPSSRATGAKVNVFVNVLPKNHKVKTVGNTHYYVVNNVYYKKSGKRYVMVEAPHGVKHAPKNKKVVVVRESR</sequence>
<evidence type="ECO:0000256" key="1">
    <source>
        <dbReference type="SAM" id="SignalP"/>
    </source>
</evidence>
<evidence type="ECO:0008006" key="4">
    <source>
        <dbReference type="Google" id="ProtNLM"/>
    </source>
</evidence>
<dbReference type="Proteomes" id="UP000056090">
    <property type="component" value="Chromosome"/>
</dbReference>